<gene>
    <name evidence="1" type="ORF">SAMN04489742_1800</name>
</gene>
<organism evidence="1 2">
    <name type="scientific">Crystallibacter crystallopoietes</name>
    <dbReference type="NCBI Taxonomy" id="37928"/>
    <lineage>
        <taxon>Bacteria</taxon>
        <taxon>Bacillati</taxon>
        <taxon>Actinomycetota</taxon>
        <taxon>Actinomycetes</taxon>
        <taxon>Micrococcales</taxon>
        <taxon>Micrococcaceae</taxon>
        <taxon>Crystallibacter</taxon>
    </lineage>
</organism>
<proteinExistence type="predicted"/>
<sequence>MVAAASKSQISRPLGMVPTILATVTGGGQEYLAALRSPGSLPSVLDINNVFHSFEEALAVELHVWTSS</sequence>
<name>A0A1H1C8R3_9MICC</name>
<protein>
    <submittedName>
        <fullName evidence="1">Uncharacterized protein</fullName>
    </submittedName>
</protein>
<evidence type="ECO:0000313" key="1">
    <source>
        <dbReference type="EMBL" id="SDQ60585.1"/>
    </source>
</evidence>
<dbReference type="EMBL" id="FNKH01000002">
    <property type="protein sequence ID" value="SDQ60585.1"/>
    <property type="molecule type" value="Genomic_DNA"/>
</dbReference>
<dbReference type="AlphaFoldDB" id="A0A1H1C8R3"/>
<reference evidence="1 2" key="1">
    <citation type="submission" date="2016-10" db="EMBL/GenBank/DDBJ databases">
        <authorList>
            <person name="de Groot N.N."/>
        </authorList>
    </citation>
    <scope>NUCLEOTIDE SEQUENCE [LARGE SCALE GENOMIC DNA]</scope>
    <source>
        <strain evidence="1 2">DSM 20117</strain>
    </source>
</reference>
<evidence type="ECO:0000313" key="2">
    <source>
        <dbReference type="Proteomes" id="UP000181917"/>
    </source>
</evidence>
<dbReference type="Proteomes" id="UP000181917">
    <property type="component" value="Unassembled WGS sequence"/>
</dbReference>
<keyword evidence="2" id="KW-1185">Reference proteome</keyword>
<dbReference type="STRING" id="37928.SAMN04489742_1800"/>
<accession>A0A1H1C8R3</accession>